<evidence type="ECO:0000313" key="6">
    <source>
        <dbReference type="Proteomes" id="UP000013827"/>
    </source>
</evidence>
<dbReference type="InterPro" id="IPR000297">
    <property type="entry name" value="PPIase_PpiC"/>
</dbReference>
<dbReference type="Pfam" id="PF13616">
    <property type="entry name" value="Rotamase_3"/>
    <property type="match status" value="1"/>
</dbReference>
<dbReference type="RefSeq" id="XP_005764610.1">
    <property type="nucleotide sequence ID" value="XM_005764553.1"/>
</dbReference>
<dbReference type="PROSITE" id="PS50198">
    <property type="entry name" value="PPIC_PPIASE_2"/>
    <property type="match status" value="1"/>
</dbReference>
<evidence type="ECO:0000256" key="1">
    <source>
        <dbReference type="PROSITE-ProRule" id="PRU00278"/>
    </source>
</evidence>
<name>A0A0D3J4E5_EMIH1</name>
<dbReference type="KEGG" id="ehx:EMIHUDRAFT_420427"/>
<protein>
    <recommendedName>
        <fullName evidence="2">Peptidyl-prolyl cis-trans isomerase</fullName>
        <ecNumber evidence="2">5.2.1.8</ecNumber>
    </recommendedName>
</protein>
<evidence type="ECO:0000256" key="3">
    <source>
        <dbReference type="SAM" id="MobiDB-lite"/>
    </source>
</evidence>
<dbReference type="HOGENOM" id="CLU_090028_6_0_1"/>
<dbReference type="EC" id="5.2.1.8" evidence="2"/>
<dbReference type="RefSeq" id="XP_005770809.1">
    <property type="nucleotide sequence ID" value="XM_005770752.1"/>
</dbReference>
<dbReference type="eggNOG" id="KOG3258">
    <property type="taxonomic scope" value="Eukaryota"/>
</dbReference>
<accession>A0A0D3J4E5</accession>
<sequence>MYVRSKRGDEAVKAVVTTKQRKLATASHILVEQQALANELKERLAGGADFASLAREHSQCPSGQKRDGSLGSFPPGQMVPAFDEIVWTAPLGEVQGPIKTQFGWHLILVTDRSGPDVEAKQE</sequence>
<evidence type="ECO:0000259" key="4">
    <source>
        <dbReference type="PROSITE" id="PS50198"/>
    </source>
</evidence>
<dbReference type="InterPro" id="IPR046357">
    <property type="entry name" value="PPIase_dom_sf"/>
</dbReference>
<dbReference type="GO" id="GO:0003755">
    <property type="term" value="F:peptidyl-prolyl cis-trans isomerase activity"/>
    <property type="evidence" value="ECO:0007669"/>
    <property type="project" value="UniProtKB-UniRule"/>
</dbReference>
<dbReference type="OMA" id="GPVRTQF"/>
<organism evidence="5 6">
    <name type="scientific">Emiliania huxleyi (strain CCMP1516)</name>
    <dbReference type="NCBI Taxonomy" id="280463"/>
    <lineage>
        <taxon>Eukaryota</taxon>
        <taxon>Haptista</taxon>
        <taxon>Haptophyta</taxon>
        <taxon>Prymnesiophyceae</taxon>
        <taxon>Isochrysidales</taxon>
        <taxon>Noelaerhabdaceae</taxon>
        <taxon>Emiliania</taxon>
    </lineage>
</organism>
<feature type="domain" description="PpiC" evidence="4">
    <location>
        <begin position="21"/>
        <end position="111"/>
    </location>
</feature>
<evidence type="ECO:0000313" key="5">
    <source>
        <dbReference type="EnsemblProtists" id="EOD18380"/>
    </source>
</evidence>
<keyword evidence="1 2" id="KW-0413">Isomerase</keyword>
<dbReference type="PaxDb" id="2903-EOD12181"/>
<evidence type="ECO:0000256" key="2">
    <source>
        <dbReference type="RuleBase" id="RU363014"/>
    </source>
</evidence>
<feature type="region of interest" description="Disordered" evidence="3">
    <location>
        <begin position="55"/>
        <end position="76"/>
    </location>
</feature>
<keyword evidence="1 2" id="KW-0697">Rotamase</keyword>
<dbReference type="GeneID" id="19046381"/>
<dbReference type="InterPro" id="IPR052204">
    <property type="entry name" value="PpiC/parvulin_rotamase"/>
</dbReference>
<dbReference type="Proteomes" id="UP000013827">
    <property type="component" value="Unassembled WGS sequence"/>
</dbReference>
<reference evidence="5" key="2">
    <citation type="submission" date="2024-10" db="UniProtKB">
        <authorList>
            <consortium name="EnsemblProtists"/>
        </authorList>
    </citation>
    <scope>IDENTIFICATION</scope>
</reference>
<dbReference type="PANTHER" id="PTHR43629">
    <property type="entry name" value="PEPTIDYL-PROLYL CIS-TRANS ISOMERASE"/>
    <property type="match status" value="1"/>
</dbReference>
<dbReference type="GeneID" id="17258222"/>
<dbReference type="Gene3D" id="3.10.50.40">
    <property type="match status" value="1"/>
</dbReference>
<dbReference type="SUPFAM" id="SSF54534">
    <property type="entry name" value="FKBP-like"/>
    <property type="match status" value="1"/>
</dbReference>
<comment type="catalytic activity">
    <reaction evidence="2">
        <text>[protein]-peptidylproline (omega=180) = [protein]-peptidylproline (omega=0)</text>
        <dbReference type="Rhea" id="RHEA:16237"/>
        <dbReference type="Rhea" id="RHEA-COMP:10747"/>
        <dbReference type="Rhea" id="RHEA-COMP:10748"/>
        <dbReference type="ChEBI" id="CHEBI:83833"/>
        <dbReference type="ChEBI" id="CHEBI:83834"/>
        <dbReference type="EC" id="5.2.1.8"/>
    </reaction>
</comment>
<keyword evidence="6" id="KW-1185">Reference proteome</keyword>
<dbReference type="AlphaFoldDB" id="A0A0D3J4E5"/>
<dbReference type="STRING" id="2903.R1DMX3"/>
<reference evidence="6" key="1">
    <citation type="journal article" date="2013" name="Nature">
        <title>Pan genome of the phytoplankton Emiliania underpins its global distribution.</title>
        <authorList>
            <person name="Read B.A."/>
            <person name="Kegel J."/>
            <person name="Klute M.J."/>
            <person name="Kuo A."/>
            <person name="Lefebvre S.C."/>
            <person name="Maumus F."/>
            <person name="Mayer C."/>
            <person name="Miller J."/>
            <person name="Monier A."/>
            <person name="Salamov A."/>
            <person name="Young J."/>
            <person name="Aguilar M."/>
            <person name="Claverie J.M."/>
            <person name="Frickenhaus S."/>
            <person name="Gonzalez K."/>
            <person name="Herman E.K."/>
            <person name="Lin Y.C."/>
            <person name="Napier J."/>
            <person name="Ogata H."/>
            <person name="Sarno A.F."/>
            <person name="Shmutz J."/>
            <person name="Schroeder D."/>
            <person name="de Vargas C."/>
            <person name="Verret F."/>
            <person name="von Dassow P."/>
            <person name="Valentin K."/>
            <person name="Van de Peer Y."/>
            <person name="Wheeler G."/>
            <person name="Dacks J.B."/>
            <person name="Delwiche C.F."/>
            <person name="Dyhrman S.T."/>
            <person name="Glockner G."/>
            <person name="John U."/>
            <person name="Richards T."/>
            <person name="Worden A.Z."/>
            <person name="Zhang X."/>
            <person name="Grigoriev I.V."/>
            <person name="Allen A.E."/>
            <person name="Bidle K."/>
            <person name="Borodovsky M."/>
            <person name="Bowler C."/>
            <person name="Brownlee C."/>
            <person name="Cock J.M."/>
            <person name="Elias M."/>
            <person name="Gladyshev V.N."/>
            <person name="Groth M."/>
            <person name="Guda C."/>
            <person name="Hadaegh A."/>
            <person name="Iglesias-Rodriguez M.D."/>
            <person name="Jenkins J."/>
            <person name="Jones B.M."/>
            <person name="Lawson T."/>
            <person name="Leese F."/>
            <person name="Lindquist E."/>
            <person name="Lobanov A."/>
            <person name="Lomsadze A."/>
            <person name="Malik S.B."/>
            <person name="Marsh M.E."/>
            <person name="Mackinder L."/>
            <person name="Mock T."/>
            <person name="Mueller-Roeber B."/>
            <person name="Pagarete A."/>
            <person name="Parker M."/>
            <person name="Probert I."/>
            <person name="Quesneville H."/>
            <person name="Raines C."/>
            <person name="Rensing S.A."/>
            <person name="Riano-Pachon D.M."/>
            <person name="Richier S."/>
            <person name="Rokitta S."/>
            <person name="Shiraiwa Y."/>
            <person name="Soanes D.M."/>
            <person name="van der Giezen M."/>
            <person name="Wahlund T.M."/>
            <person name="Williams B."/>
            <person name="Wilson W."/>
            <person name="Wolfe G."/>
            <person name="Wurch L.L."/>
        </authorList>
    </citation>
    <scope>NUCLEOTIDE SEQUENCE</scope>
</reference>
<dbReference type="EnsemblProtists" id="EOD18380">
    <property type="protein sequence ID" value="EOD18380"/>
    <property type="gene ID" value="EMIHUDRAFT_420427"/>
</dbReference>
<dbReference type="PANTHER" id="PTHR43629:SF2">
    <property type="entry name" value="RHODANESE-LIKE_PPIC DOMAIN-CONTAINING PROTEIN 12, CHLOROPLASTIC"/>
    <property type="match status" value="1"/>
</dbReference>
<dbReference type="KEGG" id="ehx:EMIHUDRAFT_437441"/>
<feature type="compositionally biased region" description="Basic and acidic residues" evidence="3">
    <location>
        <begin position="55"/>
        <end position="68"/>
    </location>
</feature>
<proteinExistence type="predicted"/>
<dbReference type="EnsemblProtists" id="EOD12181">
    <property type="protein sequence ID" value="EOD12181"/>
    <property type="gene ID" value="EMIHUDRAFT_437441"/>
</dbReference>